<dbReference type="RefSeq" id="WP_071540127.1">
    <property type="nucleotide sequence ID" value="NZ_CP015017.1"/>
</dbReference>
<evidence type="ECO:0000313" key="1">
    <source>
        <dbReference type="EMBL" id="APC01319.1"/>
    </source>
</evidence>
<dbReference type="Proteomes" id="UP000182060">
    <property type="component" value="Chromosome"/>
</dbReference>
<gene>
    <name evidence="1" type="ORF">AOC25_06695</name>
</gene>
<accession>A0AAC9NIX9</accession>
<evidence type="ECO:0000313" key="2">
    <source>
        <dbReference type="Proteomes" id="UP000182060"/>
    </source>
</evidence>
<name>A0AAC9NIX9_9BURK</name>
<proteinExistence type="predicted"/>
<reference evidence="1" key="1">
    <citation type="journal article" date="2017" name="Appl. Environ. Microbiol.">
        <title>Microdiversification of a pelagic Polynucleobacter species is mainly driven by acquisition of genomic islands from a partially interspecific gene pool.</title>
        <authorList>
            <person name="Hoetzinger M."/>
            <person name="Hahn M.W."/>
            <person name="Jezberova J."/>
            <person name="Schmidt J."/>
            <person name="Koll U."/>
        </authorList>
    </citation>
    <scope>NUCLEOTIDE SEQUENCE</scope>
    <source>
        <strain evidence="1">MWH-RechtKol4</strain>
    </source>
</reference>
<dbReference type="EMBL" id="CP015017">
    <property type="protein sequence ID" value="APC01319.1"/>
    <property type="molecule type" value="Genomic_DNA"/>
</dbReference>
<sequence>MATGNSRQIQTEAFPFIGGLDLMTPALEIPAGACISAQNFEPSINGGYRRMYGYERYNGMQQPNSSAYSNVTCTLTGPVYQASTIVGASSGATAYVLQVNGTTELIVTAITGTFVANETLNVSGSGVGIIASVAQNAGQTPLLHANYLSLAATYYRSLISPVPGINPVRGVWYYNGFVYAFRDNAVGNACNMYRAFTGSNSTVTITISSPGVVTWNNHQFPPGQKVVFTTTGALPTGISAGTTYYVVNPTSNTFQLSATVGGSAITTSGTQSGIQTATGIAGWNQVTFGQEIQFAQYQANVTISITTSAVISWTNHGLSNGQAVAFTSTGSLPTGMAVGMTYYVIAATTNTFQISATLGGTAITTTGSQSGTQTCTVISNTIASGTVVTGQTSGATATIQRVLLRTGTWSAAPIGSLVFDNVNGTFITGEALKIAGQPMVVSTTGNTAITLQPGGRYVFNNYSFTGSINNFYMYFCDGVNFLQEFDGYRLVPIRTGIQGDSPTQITCWENMLVCSVSSSIQVSGIGAPYSWTALTGAAELAIGDVCTGMLPLTANQSSGGSLAIFTGSPTSSVWNTYILYGSSTANFQLVLTNPGAGSAPYCARAIGDGYYLDTKGIVKMSQTQAYGNFEMSTLTRAIQPIIDSHRGMATASCIVRASNQLRIFFNDGTGVILYIKGKQTATINGDILTTDAADIMLFDMSQGGTVYFNTVESFLDNTGIERVFASGSTGFVYEMERGSSFDGYAINSLLLMSFNSSKTPRNIKHYHRTILQSIVQVTAQVSVGYDLDYGAEVDSESRNSSMITQTGALWDQNNWDSGTWDSPYVNDYTVDTPGNGRNLALLIYANNAIDYPYTIQSMISHYSIGRLER</sequence>
<dbReference type="AlphaFoldDB" id="A0AAC9NIX9"/>
<protein>
    <submittedName>
        <fullName evidence="1">Uncharacterized protein</fullName>
    </submittedName>
</protein>
<organism evidence="1 2">
    <name type="scientific">Polynucleobacter asymbioticus</name>
    <dbReference type="NCBI Taxonomy" id="576611"/>
    <lineage>
        <taxon>Bacteria</taxon>
        <taxon>Pseudomonadati</taxon>
        <taxon>Pseudomonadota</taxon>
        <taxon>Betaproteobacteria</taxon>
        <taxon>Burkholderiales</taxon>
        <taxon>Burkholderiaceae</taxon>
        <taxon>Polynucleobacter</taxon>
    </lineage>
</organism>